<evidence type="ECO:0000313" key="3">
    <source>
        <dbReference type="Proteomes" id="UP000246991"/>
    </source>
</evidence>
<sequence length="101" mass="11290">MDQWAVSMLPQLAGSGSVRHEIPGAEDEADDEDEDEDEDKGKYSNDTEYKSYMPIRLGLPKPATPGMSGGRGVALREFSNTTGDLGKEECQWEMEKHRRLD</sequence>
<name>A0A317SRF1_9PEZI</name>
<accession>A0A317SRF1</accession>
<feature type="region of interest" description="Disordered" evidence="1">
    <location>
        <begin position="1"/>
        <end position="48"/>
    </location>
</feature>
<dbReference type="Proteomes" id="UP000246991">
    <property type="component" value="Unassembled WGS sequence"/>
</dbReference>
<keyword evidence="3" id="KW-1185">Reference proteome</keyword>
<feature type="compositionally biased region" description="Basic and acidic residues" evidence="1">
    <location>
        <begin position="39"/>
        <end position="48"/>
    </location>
</feature>
<gene>
    <name evidence="2" type="ORF">C7212DRAFT_343825</name>
</gene>
<reference evidence="2 3" key="1">
    <citation type="submission" date="2018-03" db="EMBL/GenBank/DDBJ databases">
        <title>Genomes of Pezizomycetes fungi and the evolution of truffles.</title>
        <authorList>
            <person name="Murat C."/>
            <person name="Payen T."/>
            <person name="Noel B."/>
            <person name="Kuo A."/>
            <person name="Martin F.M."/>
        </authorList>
    </citation>
    <scope>NUCLEOTIDE SEQUENCE [LARGE SCALE GENOMIC DNA]</scope>
    <source>
        <strain evidence="2">091103-1</strain>
    </source>
</reference>
<dbReference type="AlphaFoldDB" id="A0A317SRF1"/>
<organism evidence="2 3">
    <name type="scientific">Tuber magnatum</name>
    <name type="common">white Piedmont truffle</name>
    <dbReference type="NCBI Taxonomy" id="42249"/>
    <lineage>
        <taxon>Eukaryota</taxon>
        <taxon>Fungi</taxon>
        <taxon>Dikarya</taxon>
        <taxon>Ascomycota</taxon>
        <taxon>Pezizomycotina</taxon>
        <taxon>Pezizomycetes</taxon>
        <taxon>Pezizales</taxon>
        <taxon>Tuberaceae</taxon>
        <taxon>Tuber</taxon>
    </lineage>
</organism>
<protein>
    <submittedName>
        <fullName evidence="2">Uncharacterized protein</fullName>
    </submittedName>
</protein>
<evidence type="ECO:0000313" key="2">
    <source>
        <dbReference type="EMBL" id="PWW76157.1"/>
    </source>
</evidence>
<proteinExistence type="predicted"/>
<feature type="compositionally biased region" description="Acidic residues" evidence="1">
    <location>
        <begin position="24"/>
        <end position="38"/>
    </location>
</feature>
<evidence type="ECO:0000256" key="1">
    <source>
        <dbReference type="SAM" id="MobiDB-lite"/>
    </source>
</evidence>
<comment type="caution">
    <text evidence="2">The sequence shown here is derived from an EMBL/GenBank/DDBJ whole genome shotgun (WGS) entry which is preliminary data.</text>
</comment>
<dbReference type="EMBL" id="PYWC01000036">
    <property type="protein sequence ID" value="PWW76157.1"/>
    <property type="molecule type" value="Genomic_DNA"/>
</dbReference>